<organism evidence="1 2">
    <name type="scientific">Candidatus Schekmanbacteria bacterium GWA2_38_11</name>
    <dbReference type="NCBI Taxonomy" id="1817876"/>
    <lineage>
        <taxon>Bacteria</taxon>
        <taxon>Candidatus Schekmaniibacteriota</taxon>
    </lineage>
</organism>
<protein>
    <submittedName>
        <fullName evidence="1">Uncharacterized protein</fullName>
    </submittedName>
</protein>
<name>A0A1F7RBU4_9BACT</name>
<gene>
    <name evidence="1" type="ORF">A2042_07725</name>
</gene>
<sequence>MDGRFFRCTDCDELICFTQYDTVPEYEFLQDKGDFVEIYSNERTSFINEHSKHRVEELKINKDSFVREGSYTDPMGEGYIEATNGREDFVIRRWRKGVNAPYDYQLIRGRIKVRVEKIEVQKSNIRKQMEFDFGKMPVSKIDAFISVYEKMVSYMDPGWIEIELFETDSPTLCFGKGNNEMIKKLMEVSEEIFSGEELKNLNQFILDNNSYDGVITLMVTRQFKIIRTKKRRAEIVKFPPKEELIDIRKVG</sequence>
<proteinExistence type="predicted"/>
<evidence type="ECO:0000313" key="2">
    <source>
        <dbReference type="Proteomes" id="UP000178526"/>
    </source>
</evidence>
<accession>A0A1F7RBU4</accession>
<evidence type="ECO:0000313" key="1">
    <source>
        <dbReference type="EMBL" id="OGL39012.1"/>
    </source>
</evidence>
<reference evidence="1 2" key="1">
    <citation type="journal article" date="2016" name="Nat. Commun.">
        <title>Thousands of microbial genomes shed light on interconnected biogeochemical processes in an aquifer system.</title>
        <authorList>
            <person name="Anantharaman K."/>
            <person name="Brown C.T."/>
            <person name="Hug L.A."/>
            <person name="Sharon I."/>
            <person name="Castelle C.J."/>
            <person name="Probst A.J."/>
            <person name="Thomas B.C."/>
            <person name="Singh A."/>
            <person name="Wilkins M.J."/>
            <person name="Karaoz U."/>
            <person name="Brodie E.L."/>
            <person name="Williams K.H."/>
            <person name="Hubbard S.S."/>
            <person name="Banfield J.F."/>
        </authorList>
    </citation>
    <scope>NUCLEOTIDE SEQUENCE [LARGE SCALE GENOMIC DNA]</scope>
</reference>
<comment type="caution">
    <text evidence="1">The sequence shown here is derived from an EMBL/GenBank/DDBJ whole genome shotgun (WGS) entry which is preliminary data.</text>
</comment>
<dbReference type="Proteomes" id="UP000178526">
    <property type="component" value="Unassembled WGS sequence"/>
</dbReference>
<dbReference type="AlphaFoldDB" id="A0A1F7RBU4"/>
<dbReference type="EMBL" id="MGDB01000130">
    <property type="protein sequence ID" value="OGL39012.1"/>
    <property type="molecule type" value="Genomic_DNA"/>
</dbReference>